<protein>
    <submittedName>
        <fullName evidence="5">Uncharacterized protein LOC113855410</fullName>
    </submittedName>
</protein>
<reference evidence="5" key="2">
    <citation type="submission" date="2025-08" db="UniProtKB">
        <authorList>
            <consortium name="RefSeq"/>
        </authorList>
    </citation>
    <scope>IDENTIFICATION</scope>
    <source>
        <tissue evidence="5">Young leaves</tissue>
    </source>
</reference>
<evidence type="ECO:0000256" key="2">
    <source>
        <dbReference type="SAM" id="MobiDB-lite"/>
    </source>
</evidence>
<feature type="domain" description="Retrotransposon gag" evidence="3">
    <location>
        <begin position="119"/>
        <end position="188"/>
    </location>
</feature>
<feature type="region of interest" description="Disordered" evidence="2">
    <location>
        <begin position="311"/>
        <end position="368"/>
    </location>
</feature>
<evidence type="ECO:0000313" key="4">
    <source>
        <dbReference type="Proteomes" id="UP000694853"/>
    </source>
</evidence>
<dbReference type="InterPro" id="IPR043502">
    <property type="entry name" value="DNA/RNA_pol_sf"/>
</dbReference>
<reference evidence="4" key="1">
    <citation type="journal article" date="2019" name="Toxins">
        <title>Detection of Abrin-Like and Prepropulchellin-Like Toxin Genes and Transcripts Using Whole Genome Sequencing and Full-Length Transcript Sequencing of Abrus precatorius.</title>
        <authorList>
            <person name="Hovde B.T."/>
            <person name="Daligault H.E."/>
            <person name="Hanschen E.R."/>
            <person name="Kunde Y.A."/>
            <person name="Johnson M.B."/>
            <person name="Starkenburg S.R."/>
            <person name="Johnson S.L."/>
        </authorList>
    </citation>
    <scope>NUCLEOTIDE SEQUENCE [LARGE SCALE GENOMIC DNA]</scope>
</reference>
<dbReference type="KEGG" id="aprc:113855410"/>
<dbReference type="RefSeq" id="XP_027342848.1">
    <property type="nucleotide sequence ID" value="XM_027487047.1"/>
</dbReference>
<feature type="region of interest" description="Disordered" evidence="2">
    <location>
        <begin position="247"/>
        <end position="296"/>
    </location>
</feature>
<sequence>MKGVTPEEPIPEVVMQGGTDESILTVLRQLRVEMTEMKKERERDALELSALRRENANLREEIRTHIPSQTTPIIRDQEESSVLGLAIDKYDGTSDLGEHMDVFITQVGLYTENDALWCRIFPTSLRGPALSWFTRLSPLSIDSFATLTRRFNLQFATSQPHPLTSLALVNIRQEKGEPLRAFMERFGKATFLIHNLEPVVAIHHLTIALKPGPFVNSICKKPPVDLDELRSRVAKYMQMEELSEYRNQVQIDQGSNSKNTDRREAFKARQGNERRNELERPPRGPKYPSYTTLNTNRSRVLDQALAIEILRMPRRANTPPQEDKNFVQTNSMGQPNRGRDCYPEPPKRSDDKKFERHRSRSRELPTKRYDKRKKYPKRVINTIAGGFAGGGPTHSAKKRHLRHVRSVNNVSLGSKIRIPPITFIDNDFQGVDPVQDDPMVISVDILNCTVWKTLIDQGSSADILYWNMFKQLGISEEEIREYHELLVSFSGERVEPRGCILTCIPRLDQNMRKNAIVSTPHLAMKFPSERGRIVTVHADQKTARECYFASLRIRPFHGNSRDVNIVSPRLGEDLDVELDPRMDKGYWVEPNENKQPFQLGAKLEQVAYLGVANVVMVKKANGKWRMCKDFTDLNKACPKDAYPLPNIDTLVDGAAGHRIQSFLDAYSGYNQI</sequence>
<evidence type="ECO:0000256" key="1">
    <source>
        <dbReference type="SAM" id="Coils"/>
    </source>
</evidence>
<dbReference type="PANTHER" id="PTHR33223:SF10">
    <property type="entry name" value="AMINOTRANSFERASE-LIKE PLANT MOBILE DOMAIN-CONTAINING PROTEIN"/>
    <property type="match status" value="1"/>
</dbReference>
<dbReference type="Pfam" id="PF03732">
    <property type="entry name" value="Retrotrans_gag"/>
    <property type="match status" value="1"/>
</dbReference>
<dbReference type="PANTHER" id="PTHR33223">
    <property type="entry name" value="CCHC-TYPE DOMAIN-CONTAINING PROTEIN"/>
    <property type="match status" value="1"/>
</dbReference>
<dbReference type="InterPro" id="IPR043128">
    <property type="entry name" value="Rev_trsase/Diguanyl_cyclase"/>
</dbReference>
<proteinExistence type="predicted"/>
<keyword evidence="4" id="KW-1185">Reference proteome</keyword>
<accession>A0A8B8KHY4</accession>
<dbReference type="Proteomes" id="UP000694853">
    <property type="component" value="Unplaced"/>
</dbReference>
<feature type="coiled-coil region" evidence="1">
    <location>
        <begin position="27"/>
        <end position="61"/>
    </location>
</feature>
<dbReference type="InterPro" id="IPR005162">
    <property type="entry name" value="Retrotrans_gag_dom"/>
</dbReference>
<name>A0A8B8KHY4_ABRPR</name>
<feature type="compositionally biased region" description="Basic and acidic residues" evidence="2">
    <location>
        <begin position="259"/>
        <end position="282"/>
    </location>
</feature>
<dbReference type="OrthoDB" id="1751727at2759"/>
<gene>
    <name evidence="5" type="primary">LOC113855410</name>
</gene>
<dbReference type="GeneID" id="113855410"/>
<organism evidence="4 5">
    <name type="scientific">Abrus precatorius</name>
    <name type="common">Indian licorice</name>
    <name type="synonym">Glycine abrus</name>
    <dbReference type="NCBI Taxonomy" id="3816"/>
    <lineage>
        <taxon>Eukaryota</taxon>
        <taxon>Viridiplantae</taxon>
        <taxon>Streptophyta</taxon>
        <taxon>Embryophyta</taxon>
        <taxon>Tracheophyta</taxon>
        <taxon>Spermatophyta</taxon>
        <taxon>Magnoliopsida</taxon>
        <taxon>eudicotyledons</taxon>
        <taxon>Gunneridae</taxon>
        <taxon>Pentapetalae</taxon>
        <taxon>rosids</taxon>
        <taxon>fabids</taxon>
        <taxon>Fabales</taxon>
        <taxon>Fabaceae</taxon>
        <taxon>Papilionoideae</taxon>
        <taxon>50 kb inversion clade</taxon>
        <taxon>NPAAA clade</taxon>
        <taxon>indigoferoid/millettioid clade</taxon>
        <taxon>Abreae</taxon>
        <taxon>Abrus</taxon>
    </lineage>
</organism>
<feature type="compositionally biased region" description="Basic and acidic residues" evidence="2">
    <location>
        <begin position="337"/>
        <end position="354"/>
    </location>
</feature>
<evidence type="ECO:0000313" key="5">
    <source>
        <dbReference type="RefSeq" id="XP_027342848.1"/>
    </source>
</evidence>
<dbReference type="AlphaFoldDB" id="A0A8B8KHY4"/>
<evidence type="ECO:0000259" key="3">
    <source>
        <dbReference type="Pfam" id="PF03732"/>
    </source>
</evidence>
<dbReference type="SUPFAM" id="SSF56672">
    <property type="entry name" value="DNA/RNA polymerases"/>
    <property type="match status" value="1"/>
</dbReference>
<keyword evidence="1" id="KW-0175">Coiled coil</keyword>
<dbReference type="Gene3D" id="3.30.70.270">
    <property type="match status" value="1"/>
</dbReference>
<feature type="compositionally biased region" description="Polar residues" evidence="2">
    <location>
        <begin position="247"/>
        <end position="258"/>
    </location>
</feature>